<dbReference type="Proteomes" id="UP000004892">
    <property type="component" value="Unassembled WGS sequence"/>
</dbReference>
<evidence type="ECO:0000256" key="1">
    <source>
        <dbReference type="SAM" id="Phobius"/>
    </source>
</evidence>
<dbReference type="PATRIC" id="fig|742817.3.peg.3097"/>
<proteinExistence type="predicted"/>
<sequence>MDSEDSGPRRFIHLMFVLLVLLVQLDILECSAFRDQVKPVARAYYSADEGREDADEPRESYYYKVRPVFSAPRLFFSIVPEIVPAYLGTILSVETPSYFTLDNRHTHMICCVYLI</sequence>
<evidence type="ECO:0000313" key="3">
    <source>
        <dbReference type="Proteomes" id="UP000004892"/>
    </source>
</evidence>
<gene>
    <name evidence="2" type="ORF">HMPREF9449_02896</name>
</gene>
<keyword evidence="1" id="KW-0472">Membrane</keyword>
<evidence type="ECO:0000313" key="2">
    <source>
        <dbReference type="EMBL" id="EHP45255.1"/>
    </source>
</evidence>
<dbReference type="RefSeq" id="WP_009138039.1">
    <property type="nucleotide sequence ID" value="NZ_JH594598.1"/>
</dbReference>
<keyword evidence="3" id="KW-1185">Reference proteome</keyword>
<keyword evidence="1" id="KW-1133">Transmembrane helix</keyword>
<accession>H1DKW0</accession>
<feature type="transmembrane region" description="Helical" evidence="1">
    <location>
        <begin position="12"/>
        <end position="28"/>
    </location>
</feature>
<keyword evidence="1" id="KW-0812">Transmembrane</keyword>
<dbReference type="AlphaFoldDB" id="H1DKW0"/>
<comment type="caution">
    <text evidence="2">The sequence shown here is derived from an EMBL/GenBank/DDBJ whole genome shotgun (WGS) entry which is preliminary data.</text>
</comment>
<protein>
    <submittedName>
        <fullName evidence="2">Uncharacterized protein</fullName>
    </submittedName>
</protein>
<dbReference type="GeneID" id="98070419"/>
<dbReference type="HOGENOM" id="CLU_2106475_0_0_10"/>
<name>H1DKW0_9BACT</name>
<reference evidence="2 3" key="1">
    <citation type="submission" date="2012-01" db="EMBL/GenBank/DDBJ databases">
        <title>The Genome Sequence of Odoribacter laneus YIT 12061.</title>
        <authorList>
            <consortium name="The Broad Institute Genome Sequencing Platform"/>
            <person name="Earl A."/>
            <person name="Ward D."/>
            <person name="Feldgarden M."/>
            <person name="Gevers D."/>
            <person name="Morotomi M."/>
            <person name="Young S.K."/>
            <person name="Zeng Q."/>
            <person name="Gargeya S."/>
            <person name="Fitzgerald M."/>
            <person name="Haas B."/>
            <person name="Abouelleil A."/>
            <person name="Alvarado L."/>
            <person name="Arachchi H.M."/>
            <person name="Berlin A."/>
            <person name="Chapman S.B."/>
            <person name="Gearin G."/>
            <person name="Goldberg J."/>
            <person name="Griggs A."/>
            <person name="Gujja S."/>
            <person name="Hansen M."/>
            <person name="Heiman D."/>
            <person name="Howarth C."/>
            <person name="Larimer J."/>
            <person name="Lui A."/>
            <person name="MacDonald P.J.P."/>
            <person name="McCowen C."/>
            <person name="Montmayeur A."/>
            <person name="Murphy C."/>
            <person name="Neiman D."/>
            <person name="Pearson M."/>
            <person name="Priest M."/>
            <person name="Roberts A."/>
            <person name="Saif S."/>
            <person name="Shea T."/>
            <person name="Sisk P."/>
            <person name="Stolte C."/>
            <person name="Sykes S."/>
            <person name="Wortman J."/>
            <person name="Nusbaum C."/>
            <person name="Birren B."/>
        </authorList>
    </citation>
    <scope>NUCLEOTIDE SEQUENCE [LARGE SCALE GENOMIC DNA]</scope>
    <source>
        <strain evidence="2 3">YIT 12061</strain>
    </source>
</reference>
<dbReference type="EMBL" id="ADMC01000033">
    <property type="protein sequence ID" value="EHP45255.1"/>
    <property type="molecule type" value="Genomic_DNA"/>
</dbReference>
<dbReference type="STRING" id="742817.HMPREF9449_02896"/>
<organism evidence="2 3">
    <name type="scientific">Odoribacter laneus YIT 12061</name>
    <dbReference type="NCBI Taxonomy" id="742817"/>
    <lineage>
        <taxon>Bacteria</taxon>
        <taxon>Pseudomonadati</taxon>
        <taxon>Bacteroidota</taxon>
        <taxon>Bacteroidia</taxon>
        <taxon>Bacteroidales</taxon>
        <taxon>Odoribacteraceae</taxon>
        <taxon>Odoribacter</taxon>
    </lineage>
</organism>